<dbReference type="OrthoDB" id="9810174at2"/>
<dbReference type="RefSeq" id="WP_144850639.1">
    <property type="nucleotide sequence ID" value="NZ_VMRJ01000004.1"/>
</dbReference>
<dbReference type="Pfam" id="PF07484">
    <property type="entry name" value="Collar"/>
    <property type="match status" value="1"/>
</dbReference>
<evidence type="ECO:0000259" key="1">
    <source>
        <dbReference type="Pfam" id="PF07484"/>
    </source>
</evidence>
<dbReference type="AlphaFoldDB" id="A0A558BSW8"/>
<reference evidence="2 3" key="1">
    <citation type="submission" date="2019-07" db="EMBL/GenBank/DDBJ databases">
        <title>Hymenobacter sp. straun FUR1 Genome sequencing and assembly.</title>
        <authorList>
            <person name="Chhetri G."/>
        </authorList>
    </citation>
    <scope>NUCLEOTIDE SEQUENCE [LARGE SCALE GENOMIC DNA]</scope>
    <source>
        <strain evidence="2 3">Fur1</strain>
    </source>
</reference>
<organism evidence="2 3">
    <name type="scientific">Hymenobacter setariae</name>
    <dbReference type="NCBI Taxonomy" id="2594794"/>
    <lineage>
        <taxon>Bacteria</taxon>
        <taxon>Pseudomonadati</taxon>
        <taxon>Bacteroidota</taxon>
        <taxon>Cytophagia</taxon>
        <taxon>Cytophagales</taxon>
        <taxon>Hymenobacteraceae</taxon>
        <taxon>Hymenobacter</taxon>
    </lineage>
</organism>
<evidence type="ECO:0000313" key="3">
    <source>
        <dbReference type="Proteomes" id="UP000317624"/>
    </source>
</evidence>
<dbReference type="SUPFAM" id="SSF88874">
    <property type="entry name" value="Receptor-binding domain of short tail fibre protein gp12"/>
    <property type="match status" value="1"/>
</dbReference>
<gene>
    <name evidence="2" type="ORF">FNT36_18370</name>
</gene>
<dbReference type="EMBL" id="VMRJ01000004">
    <property type="protein sequence ID" value="TVT39607.1"/>
    <property type="molecule type" value="Genomic_DNA"/>
</dbReference>
<comment type="caution">
    <text evidence="2">The sequence shown here is derived from an EMBL/GenBank/DDBJ whole genome shotgun (WGS) entry which is preliminary data.</text>
</comment>
<sequence>MKHAFTPVTPEADLATNADRRGWLKRLGAVLGLGLLAGKATAAPQGVRQVNGTQDYIGEIMLFTGSFAPQNYLPCDGRLLPINQFSPLFALIGTSYGGNGVNNFALPDLRNRVPRGSSSNNGYADGYPRGQETVTLTSNQLPAHSHRLNVSTTATSSDPAGNFPAVATGTLPSSDENVAVQSYGTTATGTANLGTIGIAGGNQPVSVLDPYIEINYVICVSGIFPVRP</sequence>
<dbReference type="Proteomes" id="UP000317624">
    <property type="component" value="Unassembled WGS sequence"/>
</dbReference>
<accession>A0A558BSW8</accession>
<proteinExistence type="predicted"/>
<protein>
    <submittedName>
        <fullName evidence="2">Phage tail protein</fullName>
    </submittedName>
</protein>
<feature type="domain" description="Phage tail collar" evidence="1">
    <location>
        <begin position="58"/>
        <end position="114"/>
    </location>
</feature>
<dbReference type="Gene3D" id="3.90.1340.10">
    <property type="entry name" value="Phage tail collar domain"/>
    <property type="match status" value="1"/>
</dbReference>
<keyword evidence="3" id="KW-1185">Reference proteome</keyword>
<dbReference type="InterPro" id="IPR011083">
    <property type="entry name" value="Phage_tail_collar_dom"/>
</dbReference>
<dbReference type="InterPro" id="IPR037053">
    <property type="entry name" value="Phage_tail_collar_dom_sf"/>
</dbReference>
<evidence type="ECO:0000313" key="2">
    <source>
        <dbReference type="EMBL" id="TVT39607.1"/>
    </source>
</evidence>
<name>A0A558BSW8_9BACT</name>